<dbReference type="CDD" id="cd02440">
    <property type="entry name" value="AdoMet_MTases"/>
    <property type="match status" value="1"/>
</dbReference>
<organism evidence="2 3">
    <name type="scientific">Thalassiosira pseudonana</name>
    <name type="common">Marine diatom</name>
    <name type="synonym">Cyclotella nana</name>
    <dbReference type="NCBI Taxonomy" id="35128"/>
    <lineage>
        <taxon>Eukaryota</taxon>
        <taxon>Sar</taxon>
        <taxon>Stramenopiles</taxon>
        <taxon>Ochrophyta</taxon>
        <taxon>Bacillariophyta</taxon>
        <taxon>Coscinodiscophyceae</taxon>
        <taxon>Thalassiosirophycidae</taxon>
        <taxon>Thalassiosirales</taxon>
        <taxon>Thalassiosiraceae</taxon>
        <taxon>Thalassiosira</taxon>
    </lineage>
</organism>
<dbReference type="GO" id="GO:0008757">
    <property type="term" value="F:S-adenosylmethionine-dependent methyltransferase activity"/>
    <property type="evidence" value="ECO:0007669"/>
    <property type="project" value="InterPro"/>
</dbReference>
<reference evidence="2 3" key="2">
    <citation type="journal article" date="2008" name="Nature">
        <title>The Phaeodactylum genome reveals the evolutionary history of diatom genomes.</title>
        <authorList>
            <person name="Bowler C."/>
            <person name="Allen A.E."/>
            <person name="Badger J.H."/>
            <person name="Grimwood J."/>
            <person name="Jabbari K."/>
            <person name="Kuo A."/>
            <person name="Maheswari U."/>
            <person name="Martens C."/>
            <person name="Maumus F."/>
            <person name="Otillar R.P."/>
            <person name="Rayko E."/>
            <person name="Salamov A."/>
            <person name="Vandepoele K."/>
            <person name="Beszteri B."/>
            <person name="Gruber A."/>
            <person name="Heijde M."/>
            <person name="Katinka M."/>
            <person name="Mock T."/>
            <person name="Valentin K."/>
            <person name="Verret F."/>
            <person name="Berges J.A."/>
            <person name="Brownlee C."/>
            <person name="Cadoret J.P."/>
            <person name="Chiovitti A."/>
            <person name="Choi C.J."/>
            <person name="Coesel S."/>
            <person name="De Martino A."/>
            <person name="Detter J.C."/>
            <person name="Durkin C."/>
            <person name="Falciatore A."/>
            <person name="Fournet J."/>
            <person name="Haruta M."/>
            <person name="Huysman M.J."/>
            <person name="Jenkins B.D."/>
            <person name="Jiroutova K."/>
            <person name="Jorgensen R.E."/>
            <person name="Joubert Y."/>
            <person name="Kaplan A."/>
            <person name="Kroger N."/>
            <person name="Kroth P.G."/>
            <person name="La Roche J."/>
            <person name="Lindquist E."/>
            <person name="Lommer M."/>
            <person name="Martin-Jezequel V."/>
            <person name="Lopez P.J."/>
            <person name="Lucas S."/>
            <person name="Mangogna M."/>
            <person name="McGinnis K."/>
            <person name="Medlin L.K."/>
            <person name="Montsant A."/>
            <person name="Oudot-Le Secq M.P."/>
            <person name="Napoli C."/>
            <person name="Obornik M."/>
            <person name="Parker M.S."/>
            <person name="Petit J.L."/>
            <person name="Porcel B.M."/>
            <person name="Poulsen N."/>
            <person name="Robison M."/>
            <person name="Rychlewski L."/>
            <person name="Rynearson T.A."/>
            <person name="Schmutz J."/>
            <person name="Shapiro H."/>
            <person name="Siaut M."/>
            <person name="Stanley M."/>
            <person name="Sussman M.R."/>
            <person name="Taylor A.R."/>
            <person name="Vardi A."/>
            <person name="von Dassow P."/>
            <person name="Vyverman W."/>
            <person name="Willis A."/>
            <person name="Wyrwicz L.S."/>
            <person name="Rokhsar D.S."/>
            <person name="Weissenbach J."/>
            <person name="Armbrust E.V."/>
            <person name="Green B.R."/>
            <person name="Van de Peer Y."/>
            <person name="Grigoriev I.V."/>
        </authorList>
    </citation>
    <scope>NUCLEOTIDE SEQUENCE [LARGE SCALE GENOMIC DNA]</scope>
    <source>
        <strain evidence="2 3">CCMP1335</strain>
    </source>
</reference>
<dbReference type="RefSeq" id="XP_002292001.1">
    <property type="nucleotide sequence ID" value="XM_002291965.1"/>
</dbReference>
<dbReference type="Pfam" id="PF08241">
    <property type="entry name" value="Methyltransf_11"/>
    <property type="match status" value="1"/>
</dbReference>
<gene>
    <name evidence="2" type="ORF">THAPSDRAFT_7523</name>
</gene>
<evidence type="ECO:0000313" key="2">
    <source>
        <dbReference type="EMBL" id="EED90852.1"/>
    </source>
</evidence>
<dbReference type="GO" id="GO:0008168">
    <property type="term" value="F:methyltransferase activity"/>
    <property type="evidence" value="ECO:0000318"/>
    <property type="project" value="GO_Central"/>
</dbReference>
<dbReference type="InParanoid" id="B8C6R9"/>
<dbReference type="AlphaFoldDB" id="B8C6R9"/>
<keyword evidence="3" id="KW-1185">Reference proteome</keyword>
<dbReference type="InterPro" id="IPR050508">
    <property type="entry name" value="Methyltransf_Superfamily"/>
</dbReference>
<dbReference type="PANTHER" id="PTHR42912:SF80">
    <property type="entry name" value="METHYLTRANSFERASE DOMAIN-CONTAINING PROTEIN"/>
    <property type="match status" value="1"/>
</dbReference>
<reference evidence="2 3" key="1">
    <citation type="journal article" date="2004" name="Science">
        <title>The genome of the diatom Thalassiosira pseudonana: ecology, evolution, and metabolism.</title>
        <authorList>
            <person name="Armbrust E.V."/>
            <person name="Berges J.A."/>
            <person name="Bowler C."/>
            <person name="Green B.R."/>
            <person name="Martinez D."/>
            <person name="Putnam N.H."/>
            <person name="Zhou S."/>
            <person name="Allen A.E."/>
            <person name="Apt K.E."/>
            <person name="Bechner M."/>
            <person name="Brzezinski M.A."/>
            <person name="Chaal B.K."/>
            <person name="Chiovitti A."/>
            <person name="Davis A.K."/>
            <person name="Demarest M.S."/>
            <person name="Detter J.C."/>
            <person name="Glavina T."/>
            <person name="Goodstein D."/>
            <person name="Hadi M.Z."/>
            <person name="Hellsten U."/>
            <person name="Hildebrand M."/>
            <person name="Jenkins B.D."/>
            <person name="Jurka J."/>
            <person name="Kapitonov V.V."/>
            <person name="Kroger N."/>
            <person name="Lau W.W."/>
            <person name="Lane T.W."/>
            <person name="Larimer F.W."/>
            <person name="Lippmeier J.C."/>
            <person name="Lucas S."/>
            <person name="Medina M."/>
            <person name="Montsant A."/>
            <person name="Obornik M."/>
            <person name="Parker M.S."/>
            <person name="Palenik B."/>
            <person name="Pazour G.J."/>
            <person name="Richardson P.M."/>
            <person name="Rynearson T.A."/>
            <person name="Saito M.A."/>
            <person name="Schwartz D.C."/>
            <person name="Thamatrakoln K."/>
            <person name="Valentin K."/>
            <person name="Vardi A."/>
            <person name="Wilkerson F.P."/>
            <person name="Rokhsar D.S."/>
        </authorList>
    </citation>
    <scope>NUCLEOTIDE SEQUENCE [LARGE SCALE GENOMIC DNA]</scope>
    <source>
        <strain evidence="2 3">CCMP1335</strain>
    </source>
</reference>
<dbReference type="HOGENOM" id="CLU_1117671_0_0_1"/>
<dbReference type="KEGG" id="tps:THAPSDRAFT_7523"/>
<dbReference type="GeneID" id="7445574"/>
<dbReference type="eggNOG" id="ENOG502QZHH">
    <property type="taxonomic scope" value="Eukaryota"/>
</dbReference>
<dbReference type="OMA" id="HAVEWHE"/>
<dbReference type="SUPFAM" id="SSF53335">
    <property type="entry name" value="S-adenosyl-L-methionine-dependent methyltransferases"/>
    <property type="match status" value="1"/>
</dbReference>
<feature type="domain" description="Methyltransferase type 11" evidence="1">
    <location>
        <begin position="60"/>
        <end position="170"/>
    </location>
</feature>
<accession>B8C6R9</accession>
<dbReference type="PaxDb" id="35128-Thaps7523"/>
<dbReference type="InterPro" id="IPR029063">
    <property type="entry name" value="SAM-dependent_MTases_sf"/>
</dbReference>
<dbReference type="InterPro" id="IPR013216">
    <property type="entry name" value="Methyltransf_11"/>
</dbReference>
<dbReference type="Gene3D" id="3.40.50.150">
    <property type="entry name" value="Vaccinia Virus protein VP39"/>
    <property type="match status" value="1"/>
</dbReference>
<protein>
    <recommendedName>
        <fullName evidence="1">Methyltransferase type 11 domain-containing protein</fullName>
    </recommendedName>
</protein>
<proteinExistence type="predicted"/>
<name>B8C6R9_THAPS</name>
<dbReference type="PANTHER" id="PTHR42912">
    <property type="entry name" value="METHYLTRANSFERASE"/>
    <property type="match status" value="1"/>
</dbReference>
<evidence type="ECO:0000313" key="3">
    <source>
        <dbReference type="Proteomes" id="UP000001449"/>
    </source>
</evidence>
<dbReference type="EMBL" id="CM000644">
    <property type="protein sequence ID" value="EED90852.1"/>
    <property type="molecule type" value="Genomic_DNA"/>
</dbReference>
<evidence type="ECO:0000259" key="1">
    <source>
        <dbReference type="Pfam" id="PF08241"/>
    </source>
</evidence>
<dbReference type="Proteomes" id="UP000001449">
    <property type="component" value="Chromosome 8"/>
</dbReference>
<sequence>MSTRGAIIKYLLSNISSQMRSPHGSGIKGRLAMWIMNSFNPPSIHEAIGRLHIKPTDTFVEIGAGHGHGLRALMELYGTDSKPPCSRIVLVEISEKFRNELQNIIQHEIPKDKLQSPIEVHSDDCKSMPFLADNSADTIFGMNVVYFLSPLEEYLKEMKRVLKPGGTVVFGCKFGSLPEAGTTEEFVNVNRHEICDTMRKAGFVVTMNKVLVDGGDVEMKNYVEIRATKPSVNPGREREELLAVMESSQ</sequence>